<dbReference type="RefSeq" id="WP_023068712.1">
    <property type="nucleotide sequence ID" value="NZ_AUZM01000070.1"/>
</dbReference>
<proteinExistence type="predicted"/>
<dbReference type="InterPro" id="IPR010982">
    <property type="entry name" value="Lambda_DNA-bd_dom_sf"/>
</dbReference>
<organism evidence="2 3">
    <name type="scientific">Lyngbya aestuarii BL J</name>
    <dbReference type="NCBI Taxonomy" id="1348334"/>
    <lineage>
        <taxon>Bacteria</taxon>
        <taxon>Bacillati</taxon>
        <taxon>Cyanobacteriota</taxon>
        <taxon>Cyanophyceae</taxon>
        <taxon>Oscillatoriophycideae</taxon>
        <taxon>Oscillatoriales</taxon>
        <taxon>Microcoleaceae</taxon>
        <taxon>Lyngbya</taxon>
    </lineage>
</organism>
<dbReference type="AlphaFoldDB" id="U7QCX5"/>
<gene>
    <name evidence="2" type="ORF">M595_5017</name>
</gene>
<dbReference type="Pfam" id="PF13413">
    <property type="entry name" value="HTH_25"/>
    <property type="match status" value="1"/>
</dbReference>
<accession>U7QCX5</accession>
<protein>
    <submittedName>
        <fullName evidence="2">Helix-turn-helix domain protein</fullName>
    </submittedName>
</protein>
<dbReference type="OrthoDB" id="422634at2"/>
<evidence type="ECO:0000313" key="2">
    <source>
        <dbReference type="EMBL" id="ERT05047.1"/>
    </source>
</evidence>
<dbReference type="InterPro" id="IPR050400">
    <property type="entry name" value="Bact_Cytoskel_RodZ"/>
</dbReference>
<evidence type="ECO:0000313" key="3">
    <source>
        <dbReference type="Proteomes" id="UP000017127"/>
    </source>
</evidence>
<keyword evidence="3" id="KW-1185">Reference proteome</keyword>
<comment type="caution">
    <text evidence="2">The sequence shown here is derived from an EMBL/GenBank/DDBJ whole genome shotgun (WGS) entry which is preliminary data.</text>
</comment>
<dbReference type="Gene3D" id="1.10.260.40">
    <property type="entry name" value="lambda repressor-like DNA-binding domains"/>
    <property type="match status" value="1"/>
</dbReference>
<reference evidence="2 3" key="1">
    <citation type="journal article" date="2013" name="Front. Microbiol.">
        <title>Comparative genomic analyses of the cyanobacterium, Lyngbya aestuarii BL J, a powerful hydrogen producer.</title>
        <authorList>
            <person name="Kothari A."/>
            <person name="Vaughn M."/>
            <person name="Garcia-Pichel F."/>
        </authorList>
    </citation>
    <scope>NUCLEOTIDE SEQUENCE [LARGE SCALE GENOMIC DNA]</scope>
    <source>
        <strain evidence="2 3">BL J</strain>
    </source>
</reference>
<dbReference type="Pfam" id="PF13464">
    <property type="entry name" value="RodZ_C"/>
    <property type="match status" value="1"/>
</dbReference>
<evidence type="ECO:0000259" key="1">
    <source>
        <dbReference type="Pfam" id="PF13464"/>
    </source>
</evidence>
<name>U7QCX5_9CYAN</name>
<dbReference type="GO" id="GO:0003677">
    <property type="term" value="F:DNA binding"/>
    <property type="evidence" value="ECO:0007669"/>
    <property type="project" value="InterPro"/>
</dbReference>
<feature type="domain" description="Cytoskeleton protein RodZ-like C-terminal" evidence="1">
    <location>
        <begin position="220"/>
        <end position="284"/>
    </location>
</feature>
<dbReference type="Proteomes" id="UP000017127">
    <property type="component" value="Unassembled WGS sequence"/>
</dbReference>
<dbReference type="PANTHER" id="PTHR34475:SF1">
    <property type="entry name" value="CYTOSKELETON PROTEIN RODZ"/>
    <property type="match status" value="1"/>
</dbReference>
<dbReference type="EMBL" id="AUZM01000070">
    <property type="protein sequence ID" value="ERT05047.1"/>
    <property type="molecule type" value="Genomic_DNA"/>
</dbReference>
<sequence>MKVSLPFSMIRKNLGDNNRSVTNIEQAQRLVEVGLQLRQTREHHSLSLDMVAAYTMIRRHLLQALEEGLVENLPEPVYTQGLIRRYANALGLNGEELANFFLPEPILPSLESSSWLLPLPQLRPTHLYLTYILLILGTMNGLVYLIQSSPQLQILPESRIAEVPVTSTTQSVSVSANNSTPGQDQLVVQATPTSIDNTTNASTSPVSQPAPVNQTVEVGITVKDESWVLIEVDGKTEFQGILAGGSKRSWKAKNELVVVAGNAGGVMVTVNNGKSKRLGEPGMVEEVVFKANHPQPQTPNSNS</sequence>
<dbReference type="InterPro" id="IPR025194">
    <property type="entry name" value="RodZ-like_C"/>
</dbReference>
<dbReference type="PANTHER" id="PTHR34475">
    <property type="match status" value="1"/>
</dbReference>
<dbReference type="PATRIC" id="fig|1348334.3.peg.4834"/>